<dbReference type="RefSeq" id="XP_041198573.1">
    <property type="nucleotide sequence ID" value="XM_041343480.1"/>
</dbReference>
<dbReference type="EMBL" id="JABBWG010000003">
    <property type="protein sequence ID" value="KAG1824856.1"/>
    <property type="molecule type" value="Genomic_DNA"/>
</dbReference>
<feature type="region of interest" description="Disordered" evidence="1">
    <location>
        <begin position="307"/>
        <end position="348"/>
    </location>
</feature>
<evidence type="ECO:0000256" key="1">
    <source>
        <dbReference type="SAM" id="MobiDB-lite"/>
    </source>
</evidence>
<dbReference type="GeneID" id="64637496"/>
<accession>A0A9P7EL04</accession>
<dbReference type="AlphaFoldDB" id="A0A9P7EL04"/>
<keyword evidence="4" id="KW-1185">Reference proteome</keyword>
<keyword evidence="2" id="KW-1133">Transmembrane helix</keyword>
<feature type="compositionally biased region" description="Polar residues" evidence="1">
    <location>
        <begin position="462"/>
        <end position="480"/>
    </location>
</feature>
<feature type="region of interest" description="Disordered" evidence="1">
    <location>
        <begin position="462"/>
        <end position="492"/>
    </location>
</feature>
<keyword evidence="2" id="KW-0812">Transmembrane</keyword>
<evidence type="ECO:0000256" key="2">
    <source>
        <dbReference type="SAM" id="Phobius"/>
    </source>
</evidence>
<evidence type="ECO:0000313" key="4">
    <source>
        <dbReference type="Proteomes" id="UP000807769"/>
    </source>
</evidence>
<sequence>MNKRGLTHVRVGHAGAPQTHQKPCATGGFYISPSQGQTVSSSSPFNITWDASCLSNTQAVDIYLIAPSLSSSRIHEWQNVNYALGTYQTNLETKWWNDTSTVNLQLSIVTSNTQPFLSPFPAGPVFTATYTAPSDGSTPASADLSSPGGVTYVGNFPSSSSSSSGKIAAGVLVPLIFIGLGVAVYFKLSRAKSKEKSRRFSEAIDKRMSTISVDWKSMSAAGASAAIRHSMAVSTGGNRNSSFSFGPIRPVSTAAVEGVPSISDKASLDVPRMSQLRSGLRSQTTLGERVSRVSFATDIRPSIESRRTVGTSRAFHTGIVPPLPSNDDKEETEELSPTQTKGPFTLTPDDIRARMSISGASEVRPSMDEVWPSLSMMRTGNETSGDDYLLPQEQQSVDMPLPPVPAHPAPESGLTMMPMPASVMSPDEMLRAYAERKMKSPTSSLAFPAPAASYNGNGMRTLYTPSLSTQEGGEQNNRYTQVYDDPYAGTAT</sequence>
<name>A0A9P7EL04_9AGAM</name>
<gene>
    <name evidence="3" type="ORF">BJ212DRAFT_550328</name>
</gene>
<dbReference type="OrthoDB" id="3363836at2759"/>
<reference evidence="3" key="1">
    <citation type="journal article" date="2020" name="New Phytol.">
        <title>Comparative genomics reveals dynamic genome evolution in host specialist ectomycorrhizal fungi.</title>
        <authorList>
            <person name="Lofgren L.A."/>
            <person name="Nguyen N.H."/>
            <person name="Vilgalys R."/>
            <person name="Ruytinx J."/>
            <person name="Liao H.L."/>
            <person name="Branco S."/>
            <person name="Kuo A."/>
            <person name="LaButti K."/>
            <person name="Lipzen A."/>
            <person name="Andreopoulos W."/>
            <person name="Pangilinan J."/>
            <person name="Riley R."/>
            <person name="Hundley H."/>
            <person name="Na H."/>
            <person name="Barry K."/>
            <person name="Grigoriev I.V."/>
            <person name="Stajich J.E."/>
            <person name="Kennedy P.G."/>
        </authorList>
    </citation>
    <scope>NUCLEOTIDE SEQUENCE</scope>
    <source>
        <strain evidence="3">MN1</strain>
    </source>
</reference>
<comment type="caution">
    <text evidence="3">The sequence shown here is derived from an EMBL/GenBank/DDBJ whole genome shotgun (WGS) entry which is preliminary data.</text>
</comment>
<feature type="transmembrane region" description="Helical" evidence="2">
    <location>
        <begin position="167"/>
        <end position="188"/>
    </location>
</feature>
<dbReference type="Proteomes" id="UP000807769">
    <property type="component" value="Unassembled WGS sequence"/>
</dbReference>
<evidence type="ECO:0000313" key="3">
    <source>
        <dbReference type="EMBL" id="KAG1824856.1"/>
    </source>
</evidence>
<keyword evidence="2" id="KW-0472">Membrane</keyword>
<feature type="region of interest" description="Disordered" evidence="1">
    <location>
        <begin position="1"/>
        <end position="20"/>
    </location>
</feature>
<organism evidence="3 4">
    <name type="scientific">Suillus subaureus</name>
    <dbReference type="NCBI Taxonomy" id="48587"/>
    <lineage>
        <taxon>Eukaryota</taxon>
        <taxon>Fungi</taxon>
        <taxon>Dikarya</taxon>
        <taxon>Basidiomycota</taxon>
        <taxon>Agaricomycotina</taxon>
        <taxon>Agaricomycetes</taxon>
        <taxon>Agaricomycetidae</taxon>
        <taxon>Boletales</taxon>
        <taxon>Suillineae</taxon>
        <taxon>Suillaceae</taxon>
        <taxon>Suillus</taxon>
    </lineage>
</organism>
<proteinExistence type="predicted"/>
<protein>
    <submittedName>
        <fullName evidence="3">Uncharacterized protein</fullName>
    </submittedName>
</protein>
<feature type="compositionally biased region" description="Basic residues" evidence="1">
    <location>
        <begin position="1"/>
        <end position="11"/>
    </location>
</feature>